<organism evidence="10 11">
    <name type="scientific">Catenulispora subtropica</name>
    <dbReference type="NCBI Taxonomy" id="450798"/>
    <lineage>
        <taxon>Bacteria</taxon>
        <taxon>Bacillati</taxon>
        <taxon>Actinomycetota</taxon>
        <taxon>Actinomycetes</taxon>
        <taxon>Catenulisporales</taxon>
        <taxon>Catenulisporaceae</taxon>
        <taxon>Catenulispora</taxon>
    </lineage>
</organism>
<feature type="domain" description="Dyp-type peroxidase N-terminal" evidence="8">
    <location>
        <begin position="11"/>
        <end position="139"/>
    </location>
</feature>
<dbReference type="Proteomes" id="UP001499854">
    <property type="component" value="Unassembled WGS sequence"/>
</dbReference>
<keyword evidence="2 10" id="KW-0575">Peroxidase</keyword>
<comment type="similarity">
    <text evidence="6">Belongs to the DyP-type peroxidase family.</text>
</comment>
<proteinExistence type="inferred from homology"/>
<evidence type="ECO:0000256" key="6">
    <source>
        <dbReference type="ARBA" id="ARBA00025737"/>
    </source>
</evidence>
<dbReference type="GO" id="GO:0004601">
    <property type="term" value="F:peroxidase activity"/>
    <property type="evidence" value="ECO:0007669"/>
    <property type="project" value="UniProtKB-KW"/>
</dbReference>
<dbReference type="InterPro" id="IPR048327">
    <property type="entry name" value="Dyp_perox_N"/>
</dbReference>
<dbReference type="InterPro" id="IPR006314">
    <property type="entry name" value="Dyp_peroxidase"/>
</dbReference>
<evidence type="ECO:0000256" key="4">
    <source>
        <dbReference type="ARBA" id="ARBA00023002"/>
    </source>
</evidence>
<dbReference type="EMBL" id="BAAAQM010000012">
    <property type="protein sequence ID" value="GAA1967282.1"/>
    <property type="molecule type" value="Genomic_DNA"/>
</dbReference>
<reference evidence="10 11" key="1">
    <citation type="journal article" date="2019" name="Int. J. Syst. Evol. Microbiol.">
        <title>The Global Catalogue of Microorganisms (GCM) 10K type strain sequencing project: providing services to taxonomists for standard genome sequencing and annotation.</title>
        <authorList>
            <consortium name="The Broad Institute Genomics Platform"/>
            <consortium name="The Broad Institute Genome Sequencing Center for Infectious Disease"/>
            <person name="Wu L."/>
            <person name="Ma J."/>
        </authorList>
    </citation>
    <scope>NUCLEOTIDE SEQUENCE [LARGE SCALE GENOMIC DNA]</scope>
    <source>
        <strain evidence="10 11">JCM 16013</strain>
    </source>
</reference>
<dbReference type="Pfam" id="PF20628">
    <property type="entry name" value="Dyp_perox_C"/>
    <property type="match status" value="1"/>
</dbReference>
<evidence type="ECO:0000256" key="7">
    <source>
        <dbReference type="SAM" id="MobiDB-lite"/>
    </source>
</evidence>
<name>A0ABN2RDL4_9ACTN</name>
<dbReference type="PANTHER" id="PTHR30521">
    <property type="entry name" value="DEFERROCHELATASE/PEROXIDASE"/>
    <property type="match status" value="1"/>
</dbReference>
<keyword evidence="3" id="KW-0479">Metal-binding</keyword>
<dbReference type="RefSeq" id="WP_344657304.1">
    <property type="nucleotide sequence ID" value="NZ_BAAAQM010000012.1"/>
</dbReference>
<dbReference type="InterPro" id="IPR011008">
    <property type="entry name" value="Dimeric_a/b-barrel"/>
</dbReference>
<dbReference type="InterPro" id="IPR048328">
    <property type="entry name" value="Dyp_perox_C"/>
</dbReference>
<keyword evidence="5" id="KW-0408">Iron</keyword>
<feature type="region of interest" description="Disordered" evidence="7">
    <location>
        <begin position="307"/>
        <end position="346"/>
    </location>
</feature>
<feature type="compositionally biased region" description="Pro residues" evidence="7">
    <location>
        <begin position="311"/>
        <end position="328"/>
    </location>
</feature>
<dbReference type="SUPFAM" id="SSF54909">
    <property type="entry name" value="Dimeric alpha+beta barrel"/>
    <property type="match status" value="1"/>
</dbReference>
<dbReference type="PANTHER" id="PTHR30521:SF0">
    <property type="entry name" value="DYP-TYPE PEROXIDASE FAMILY PROTEIN"/>
    <property type="match status" value="1"/>
</dbReference>
<evidence type="ECO:0000256" key="3">
    <source>
        <dbReference type="ARBA" id="ARBA00022723"/>
    </source>
</evidence>
<evidence type="ECO:0000313" key="10">
    <source>
        <dbReference type="EMBL" id="GAA1967282.1"/>
    </source>
</evidence>
<comment type="caution">
    <text evidence="10">The sequence shown here is derived from an EMBL/GenBank/DDBJ whole genome shotgun (WGS) entry which is preliminary data.</text>
</comment>
<feature type="domain" description="Dyp-type peroxidase C-terminal" evidence="9">
    <location>
        <begin position="143"/>
        <end position="306"/>
    </location>
</feature>
<evidence type="ECO:0000259" key="8">
    <source>
        <dbReference type="Pfam" id="PF04261"/>
    </source>
</evidence>
<keyword evidence="11" id="KW-1185">Reference proteome</keyword>
<keyword evidence="4" id="KW-0560">Oxidoreductase</keyword>
<evidence type="ECO:0000256" key="5">
    <source>
        <dbReference type="ARBA" id="ARBA00023004"/>
    </source>
</evidence>
<evidence type="ECO:0000256" key="2">
    <source>
        <dbReference type="ARBA" id="ARBA00022559"/>
    </source>
</evidence>
<evidence type="ECO:0000256" key="1">
    <source>
        <dbReference type="ARBA" id="ARBA00001970"/>
    </source>
</evidence>
<accession>A0ABN2RDL4</accession>
<dbReference type="PROSITE" id="PS51404">
    <property type="entry name" value="DYP_PEROXIDASE"/>
    <property type="match status" value="1"/>
</dbReference>
<dbReference type="NCBIfam" id="TIGR01413">
    <property type="entry name" value="Dyp_perox_fam"/>
    <property type="match status" value="1"/>
</dbReference>
<dbReference type="Pfam" id="PF04261">
    <property type="entry name" value="Dyp_perox_N"/>
    <property type="match status" value="1"/>
</dbReference>
<gene>
    <name evidence="10" type="ORF">GCM10009838_26840</name>
</gene>
<comment type="cofactor">
    <cofactor evidence="1">
        <name>heme b</name>
        <dbReference type="ChEBI" id="CHEBI:60344"/>
    </cofactor>
</comment>
<sequence length="346" mass="37050">MPKLAPSDAAQPVIRPLTQAAMFLVLTVEDGGEAAVRELVPELTALVRAVGFGRPDARLACVTGFGSAVWDRLFGGPRPAELHPFVALDGPQHRAPSTPGDILLHLRAETHDACYDFADLVLTRLGGAVKIVDEVHGWRYKDVRDLLGFVDGTENPEGVEAVDTALVDAERDPGFVGGSYVIVQKYLHDMTAWNALTDHEQELVIGRTKAGNVQLPDAQLPKTSHVDRNTVVGPDGEEQDIFRANMPFGSFKDGEFGTYFIGYCATPAVTEQMLRNMFLGDEDGNRDRILDFSTAVTGGLFFVPPTSFLDDPPPAPGAAPPAPSPPPAATARPTDGSLGIGSLKRS</sequence>
<evidence type="ECO:0000259" key="9">
    <source>
        <dbReference type="Pfam" id="PF20628"/>
    </source>
</evidence>
<evidence type="ECO:0000313" key="11">
    <source>
        <dbReference type="Proteomes" id="UP001499854"/>
    </source>
</evidence>
<protein>
    <submittedName>
        <fullName evidence="10">Dyp-type peroxidase</fullName>
    </submittedName>
</protein>